<evidence type="ECO:0000256" key="2">
    <source>
        <dbReference type="ARBA" id="ARBA00022475"/>
    </source>
</evidence>
<comment type="caution">
    <text evidence="11">The sequence shown here is derived from an EMBL/GenBank/DDBJ whole genome shotgun (WGS) entry which is preliminary data.</text>
</comment>
<dbReference type="Pfam" id="PF02949">
    <property type="entry name" value="7tm_6"/>
    <property type="match status" value="1"/>
</dbReference>
<evidence type="ECO:0000256" key="5">
    <source>
        <dbReference type="ARBA" id="ARBA00022725"/>
    </source>
</evidence>
<evidence type="ECO:0000256" key="10">
    <source>
        <dbReference type="SAM" id="Phobius"/>
    </source>
</evidence>
<evidence type="ECO:0000313" key="12">
    <source>
        <dbReference type="Proteomes" id="UP000801492"/>
    </source>
</evidence>
<keyword evidence="7 10" id="KW-0472">Membrane</keyword>
<evidence type="ECO:0000313" key="11">
    <source>
        <dbReference type="EMBL" id="KAF2886852.1"/>
    </source>
</evidence>
<keyword evidence="2" id="KW-1003">Cell membrane</keyword>
<feature type="transmembrane region" description="Helical" evidence="10">
    <location>
        <begin position="194"/>
        <end position="214"/>
    </location>
</feature>
<protein>
    <recommendedName>
        <fullName evidence="13">Odorant receptor</fullName>
    </recommendedName>
</protein>
<keyword evidence="8" id="KW-0675">Receptor</keyword>
<dbReference type="GO" id="GO:0004984">
    <property type="term" value="F:olfactory receptor activity"/>
    <property type="evidence" value="ECO:0007669"/>
    <property type="project" value="InterPro"/>
</dbReference>
<keyword evidence="3" id="KW-0716">Sensory transduction</keyword>
<organism evidence="11 12">
    <name type="scientific">Ignelater luminosus</name>
    <name type="common">Cucubano</name>
    <name type="synonym">Pyrophorus luminosus</name>
    <dbReference type="NCBI Taxonomy" id="2038154"/>
    <lineage>
        <taxon>Eukaryota</taxon>
        <taxon>Metazoa</taxon>
        <taxon>Ecdysozoa</taxon>
        <taxon>Arthropoda</taxon>
        <taxon>Hexapoda</taxon>
        <taxon>Insecta</taxon>
        <taxon>Pterygota</taxon>
        <taxon>Neoptera</taxon>
        <taxon>Endopterygota</taxon>
        <taxon>Coleoptera</taxon>
        <taxon>Polyphaga</taxon>
        <taxon>Elateriformia</taxon>
        <taxon>Elateroidea</taxon>
        <taxon>Elateridae</taxon>
        <taxon>Agrypninae</taxon>
        <taxon>Pyrophorini</taxon>
        <taxon>Ignelater</taxon>
    </lineage>
</organism>
<sequence>MVIVTYRNKDFARLVQKIRLFWDPSICDEETKGELISIRRFTYQLQRLLLLAVSIAMGLIAVVCVVQNTTPTGIWTMEGHEKLYRFVKISQIIVIPFSGFFVCHLDCLYLGLCAETVIQFRILSQYLQDLRADGENEIKAYVTHHRLILRFVKEFLQAFSLVLLIEVVIDGPLICAQLFAAFESRYYQAQARHVITFTFFTLQLAFFCIPANYITHEAVAVSDAVYFSNWYSQHTSHLKIPLLLIIQNSQKEIILKAEDLVIINAGTVVNVGITLVESNLFVDTIPHVTGAQGCMVCMFFNERITAQLNRF</sequence>
<evidence type="ECO:0008006" key="13">
    <source>
        <dbReference type="Google" id="ProtNLM"/>
    </source>
</evidence>
<dbReference type="AlphaFoldDB" id="A0A8K0CMM6"/>
<dbReference type="InterPro" id="IPR004117">
    <property type="entry name" value="7tm6_olfct_rcpt"/>
</dbReference>
<keyword evidence="6 10" id="KW-1133">Transmembrane helix</keyword>
<keyword evidence="5" id="KW-0552">Olfaction</keyword>
<keyword evidence="4 10" id="KW-0812">Transmembrane</keyword>
<comment type="subcellular location">
    <subcellularLocation>
        <location evidence="1">Cell membrane</location>
        <topology evidence="1">Multi-pass membrane protein</topology>
    </subcellularLocation>
</comment>
<dbReference type="EMBL" id="VTPC01086164">
    <property type="protein sequence ID" value="KAF2886852.1"/>
    <property type="molecule type" value="Genomic_DNA"/>
</dbReference>
<dbReference type="Proteomes" id="UP000801492">
    <property type="component" value="Unassembled WGS sequence"/>
</dbReference>
<evidence type="ECO:0000256" key="1">
    <source>
        <dbReference type="ARBA" id="ARBA00004651"/>
    </source>
</evidence>
<gene>
    <name evidence="11" type="ORF">ILUMI_19320</name>
</gene>
<dbReference type="OrthoDB" id="676979at2759"/>
<reference evidence="11" key="1">
    <citation type="submission" date="2019-08" db="EMBL/GenBank/DDBJ databases">
        <title>The genome of the North American firefly Photinus pyralis.</title>
        <authorList>
            <consortium name="Photinus pyralis genome working group"/>
            <person name="Fallon T.R."/>
            <person name="Sander Lower S.E."/>
            <person name="Weng J.-K."/>
        </authorList>
    </citation>
    <scope>NUCLEOTIDE SEQUENCE</scope>
    <source>
        <strain evidence="11">TRF0915ILg1</strain>
        <tissue evidence="11">Whole body</tissue>
    </source>
</reference>
<proteinExistence type="predicted"/>
<evidence type="ECO:0000256" key="7">
    <source>
        <dbReference type="ARBA" id="ARBA00023136"/>
    </source>
</evidence>
<dbReference type="PANTHER" id="PTHR21137">
    <property type="entry name" value="ODORANT RECEPTOR"/>
    <property type="match status" value="1"/>
</dbReference>
<keyword evidence="9" id="KW-0807">Transducer</keyword>
<feature type="transmembrane region" description="Helical" evidence="10">
    <location>
        <begin position="89"/>
        <end position="112"/>
    </location>
</feature>
<name>A0A8K0CMM6_IGNLU</name>
<evidence type="ECO:0000256" key="6">
    <source>
        <dbReference type="ARBA" id="ARBA00022989"/>
    </source>
</evidence>
<evidence type="ECO:0000256" key="9">
    <source>
        <dbReference type="ARBA" id="ARBA00023224"/>
    </source>
</evidence>
<feature type="transmembrane region" description="Helical" evidence="10">
    <location>
        <begin position="48"/>
        <end position="69"/>
    </location>
</feature>
<keyword evidence="12" id="KW-1185">Reference proteome</keyword>
<accession>A0A8K0CMM6</accession>
<dbReference type="GO" id="GO:0005886">
    <property type="term" value="C:plasma membrane"/>
    <property type="evidence" value="ECO:0007669"/>
    <property type="project" value="UniProtKB-SubCell"/>
</dbReference>
<dbReference type="GO" id="GO:0005549">
    <property type="term" value="F:odorant binding"/>
    <property type="evidence" value="ECO:0007669"/>
    <property type="project" value="InterPro"/>
</dbReference>
<evidence type="ECO:0000256" key="3">
    <source>
        <dbReference type="ARBA" id="ARBA00022606"/>
    </source>
</evidence>
<dbReference type="GO" id="GO:0007165">
    <property type="term" value="P:signal transduction"/>
    <property type="evidence" value="ECO:0007669"/>
    <property type="project" value="UniProtKB-KW"/>
</dbReference>
<evidence type="ECO:0000256" key="4">
    <source>
        <dbReference type="ARBA" id="ARBA00022692"/>
    </source>
</evidence>
<evidence type="ECO:0000256" key="8">
    <source>
        <dbReference type="ARBA" id="ARBA00023170"/>
    </source>
</evidence>
<dbReference type="PANTHER" id="PTHR21137:SF35">
    <property type="entry name" value="ODORANT RECEPTOR 19A-RELATED"/>
    <property type="match status" value="1"/>
</dbReference>
<feature type="transmembrane region" description="Helical" evidence="10">
    <location>
        <begin position="155"/>
        <end position="182"/>
    </location>
</feature>